<evidence type="ECO:0000256" key="4">
    <source>
        <dbReference type="ARBA" id="ARBA00022989"/>
    </source>
</evidence>
<feature type="transmembrane region" description="Helical" evidence="8">
    <location>
        <begin position="69"/>
        <end position="85"/>
    </location>
</feature>
<comment type="subcellular location">
    <subcellularLocation>
        <location evidence="1 8">Cell membrane</location>
        <topology evidence="1 8">Multi-pass membrane protein</topology>
    </subcellularLocation>
</comment>
<name>A0A9N9TXV8_PHYSR</name>
<evidence type="ECO:0000256" key="3">
    <source>
        <dbReference type="ARBA" id="ARBA00022692"/>
    </source>
</evidence>
<evidence type="ECO:0000256" key="8">
    <source>
        <dbReference type="RuleBase" id="RU363108"/>
    </source>
</evidence>
<keyword evidence="4 8" id="KW-1133">Transmembrane helix</keyword>
<feature type="transmembrane region" description="Helical" evidence="8">
    <location>
        <begin position="27"/>
        <end position="49"/>
    </location>
</feature>
<keyword evidence="6 8" id="KW-0675">Receptor</keyword>
<dbReference type="OrthoDB" id="6774919at2759"/>
<dbReference type="InterPro" id="IPR013604">
    <property type="entry name" value="7TM_chemorcpt"/>
</dbReference>
<sequence>MMYKISAFFAVAPFYDFQQKRLIHAKLNLLVILLTLLYPLGSIVLMILYQDFLEKKETTSLFITETMSYVSYITVPFVTSLSLLFKKNHWVEFMLKMKEMRVKMKLNSKRAYFSKKVLLVVFFLHLVECANIGTHLTLDSKDVLLTTYFYLYETGLLYIILLFFSINRVLQVSYKDLDDKFKEINRIGSEHSFCTDNSDARIIAKLRECFYIYVDLHGFVKDVNCLFGWIVMVIFIYALTNSVDILNWYVNGADILNADLLDLIVTIIFTMSVIISCNQTTNQGKHFIRIAYLMEEHYTINSPIRLELIKIAELAENYLPKYIILGLVDVTASTIISLITTLSTYLLIVIQFNLS</sequence>
<dbReference type="GO" id="GO:0007635">
    <property type="term" value="P:chemosensory behavior"/>
    <property type="evidence" value="ECO:0007669"/>
    <property type="project" value="TreeGrafter"/>
</dbReference>
<dbReference type="Proteomes" id="UP001153712">
    <property type="component" value="Chromosome 7"/>
</dbReference>
<organism evidence="9 10">
    <name type="scientific">Phyllotreta striolata</name>
    <name type="common">Striped flea beetle</name>
    <name type="synonym">Crioceris striolata</name>
    <dbReference type="NCBI Taxonomy" id="444603"/>
    <lineage>
        <taxon>Eukaryota</taxon>
        <taxon>Metazoa</taxon>
        <taxon>Ecdysozoa</taxon>
        <taxon>Arthropoda</taxon>
        <taxon>Hexapoda</taxon>
        <taxon>Insecta</taxon>
        <taxon>Pterygota</taxon>
        <taxon>Neoptera</taxon>
        <taxon>Endopterygota</taxon>
        <taxon>Coleoptera</taxon>
        <taxon>Polyphaga</taxon>
        <taxon>Cucujiformia</taxon>
        <taxon>Chrysomeloidea</taxon>
        <taxon>Chrysomelidae</taxon>
        <taxon>Galerucinae</taxon>
        <taxon>Alticini</taxon>
        <taxon>Phyllotreta</taxon>
    </lineage>
</organism>
<keyword evidence="7 8" id="KW-0807">Transducer</keyword>
<feature type="transmembrane region" description="Helical" evidence="8">
    <location>
        <begin position="260"/>
        <end position="277"/>
    </location>
</feature>
<reference evidence="9" key="1">
    <citation type="submission" date="2022-01" db="EMBL/GenBank/DDBJ databases">
        <authorList>
            <person name="King R."/>
        </authorList>
    </citation>
    <scope>NUCLEOTIDE SEQUENCE</scope>
</reference>
<dbReference type="GO" id="GO:0005886">
    <property type="term" value="C:plasma membrane"/>
    <property type="evidence" value="ECO:0007669"/>
    <property type="project" value="UniProtKB-SubCell"/>
</dbReference>
<comment type="function">
    <text evidence="8">Gustatory receptor which mediates acceptance or avoidance behavior, depending on its substrates.</text>
</comment>
<dbReference type="PANTHER" id="PTHR21143:SF104">
    <property type="entry name" value="GUSTATORY RECEPTOR 8A-RELATED"/>
    <property type="match status" value="1"/>
</dbReference>
<keyword evidence="10" id="KW-1185">Reference proteome</keyword>
<dbReference type="GO" id="GO:0043025">
    <property type="term" value="C:neuronal cell body"/>
    <property type="evidence" value="ECO:0007669"/>
    <property type="project" value="TreeGrafter"/>
</dbReference>
<accession>A0A9N9TXV8</accession>
<evidence type="ECO:0000256" key="2">
    <source>
        <dbReference type="ARBA" id="ARBA00022475"/>
    </source>
</evidence>
<feature type="transmembrane region" description="Helical" evidence="8">
    <location>
        <begin position="223"/>
        <end position="240"/>
    </location>
</feature>
<feature type="transmembrane region" description="Helical" evidence="8">
    <location>
        <begin position="117"/>
        <end position="138"/>
    </location>
</feature>
<evidence type="ECO:0000313" key="10">
    <source>
        <dbReference type="Proteomes" id="UP001153712"/>
    </source>
</evidence>
<evidence type="ECO:0000256" key="1">
    <source>
        <dbReference type="ARBA" id="ARBA00004651"/>
    </source>
</evidence>
<dbReference type="GO" id="GO:0050909">
    <property type="term" value="P:sensory perception of taste"/>
    <property type="evidence" value="ECO:0007669"/>
    <property type="project" value="InterPro"/>
</dbReference>
<gene>
    <name evidence="9" type="ORF">PHYEVI_LOCUS10294</name>
</gene>
<dbReference type="GO" id="GO:0008049">
    <property type="term" value="P:male courtship behavior"/>
    <property type="evidence" value="ECO:0007669"/>
    <property type="project" value="TreeGrafter"/>
</dbReference>
<keyword evidence="5 8" id="KW-0472">Membrane</keyword>
<dbReference type="GO" id="GO:0007165">
    <property type="term" value="P:signal transduction"/>
    <property type="evidence" value="ECO:0007669"/>
    <property type="project" value="UniProtKB-KW"/>
</dbReference>
<protein>
    <recommendedName>
        <fullName evidence="8">Gustatory receptor</fullName>
    </recommendedName>
</protein>
<keyword evidence="3 8" id="KW-0812">Transmembrane</keyword>
<evidence type="ECO:0000256" key="7">
    <source>
        <dbReference type="ARBA" id="ARBA00023224"/>
    </source>
</evidence>
<evidence type="ECO:0000313" key="9">
    <source>
        <dbReference type="EMBL" id="CAG9864027.1"/>
    </source>
</evidence>
<evidence type="ECO:0000256" key="5">
    <source>
        <dbReference type="ARBA" id="ARBA00023136"/>
    </source>
</evidence>
<dbReference type="EMBL" id="OU900100">
    <property type="protein sequence ID" value="CAG9864027.1"/>
    <property type="molecule type" value="Genomic_DNA"/>
</dbReference>
<comment type="similarity">
    <text evidence="8">Belongs to the insect chemoreceptor superfamily. Gustatory receptor (GR) family.</text>
</comment>
<dbReference type="Pfam" id="PF08395">
    <property type="entry name" value="7tm_7"/>
    <property type="match status" value="1"/>
</dbReference>
<evidence type="ECO:0000256" key="6">
    <source>
        <dbReference type="ARBA" id="ARBA00023170"/>
    </source>
</evidence>
<dbReference type="PANTHER" id="PTHR21143">
    <property type="entry name" value="INVERTEBRATE GUSTATORY RECEPTOR"/>
    <property type="match status" value="1"/>
</dbReference>
<dbReference type="GO" id="GO:0030425">
    <property type="term" value="C:dendrite"/>
    <property type="evidence" value="ECO:0007669"/>
    <property type="project" value="TreeGrafter"/>
</dbReference>
<feature type="transmembrane region" description="Helical" evidence="8">
    <location>
        <begin position="150"/>
        <end position="170"/>
    </location>
</feature>
<feature type="transmembrane region" description="Helical" evidence="8">
    <location>
        <begin position="322"/>
        <end position="350"/>
    </location>
</feature>
<proteinExistence type="inferred from homology"/>
<dbReference type="GO" id="GO:0030424">
    <property type="term" value="C:axon"/>
    <property type="evidence" value="ECO:0007669"/>
    <property type="project" value="TreeGrafter"/>
</dbReference>
<keyword evidence="2 8" id="KW-1003">Cell membrane</keyword>
<dbReference type="AlphaFoldDB" id="A0A9N9TXV8"/>